<sequence length="342" mass="37368">MGPGRRTWMVILVAIGLIVAAAGYGLLAVDRPRVESVDNEWGTVTSERTEVETTVTVDNPRLLRVGDAAADVSYTVRLNDIEVATGREEGVAVAGRESQVSVSTWIDNDEIPGWWASHVANGETTTVRIEPDIVVDYAGVQYPADRWTRTRTVQTDLLEPLQTDERREFRASGRTLFVVEATDARWGNATANRTPIEASATVTNPTPLPIPIAEIGYTVRLNGIVVGQGVAGEQFVLSPDSTQTLEAGAAIDTDELDEWWVTHVRNDETSNLTVDFTATLEYGGSQREVPLEFLSYERTFRTDILGSADDAGVTDSEAGREPDQTRTQSQTSSVGARIESRR</sequence>
<dbReference type="InterPro" id="IPR013783">
    <property type="entry name" value="Ig-like_fold"/>
</dbReference>
<evidence type="ECO:0000256" key="1">
    <source>
        <dbReference type="SAM" id="MobiDB-lite"/>
    </source>
</evidence>
<dbReference type="InterPro" id="IPR013990">
    <property type="entry name" value="WHy-dom"/>
</dbReference>
<dbReference type="InterPro" id="IPR004864">
    <property type="entry name" value="LEA_2"/>
</dbReference>
<accession>A0A4V1FXW5</accession>
<keyword evidence="2" id="KW-1133">Transmembrane helix</keyword>
<feature type="domain" description="Water stress and hypersensitive response" evidence="3">
    <location>
        <begin position="179"/>
        <end position="297"/>
    </location>
</feature>
<feature type="region of interest" description="Disordered" evidence="1">
    <location>
        <begin position="307"/>
        <end position="342"/>
    </location>
</feature>
<organism evidence="4 5">
    <name type="scientific">Natrinema versiforme</name>
    <dbReference type="NCBI Taxonomy" id="88724"/>
    <lineage>
        <taxon>Archaea</taxon>
        <taxon>Methanobacteriati</taxon>
        <taxon>Methanobacteriota</taxon>
        <taxon>Stenosarchaea group</taxon>
        <taxon>Halobacteria</taxon>
        <taxon>Halobacteriales</taxon>
        <taxon>Natrialbaceae</taxon>
        <taxon>Natrinema</taxon>
    </lineage>
</organism>
<feature type="compositionally biased region" description="Polar residues" evidence="1">
    <location>
        <begin position="325"/>
        <end position="334"/>
    </location>
</feature>
<dbReference type="KEGG" id="nvr:FEJ81_01670"/>
<evidence type="ECO:0000313" key="5">
    <source>
        <dbReference type="Proteomes" id="UP000302218"/>
    </source>
</evidence>
<gene>
    <name evidence="4" type="ORF">FEJ81_01670</name>
</gene>
<feature type="domain" description="Water stress and hypersensitive response" evidence="3">
    <location>
        <begin position="34"/>
        <end position="152"/>
    </location>
</feature>
<proteinExistence type="predicted"/>
<keyword evidence="2" id="KW-0472">Membrane</keyword>
<dbReference type="OrthoDB" id="105458at2157"/>
<dbReference type="EMBL" id="CP040330">
    <property type="protein sequence ID" value="QCS41116.1"/>
    <property type="molecule type" value="Genomic_DNA"/>
</dbReference>
<dbReference type="GeneID" id="40263939"/>
<feature type="transmembrane region" description="Helical" evidence="2">
    <location>
        <begin position="7"/>
        <end position="27"/>
    </location>
</feature>
<dbReference type="RefSeq" id="WP_138243633.1">
    <property type="nucleotide sequence ID" value="NZ_CP040330.1"/>
</dbReference>
<protein>
    <recommendedName>
        <fullName evidence="3">Water stress and hypersensitive response domain-containing protein</fullName>
    </recommendedName>
</protein>
<dbReference type="AlphaFoldDB" id="A0A4V1FXW5"/>
<dbReference type="SMART" id="SM00769">
    <property type="entry name" value="WHy"/>
    <property type="match status" value="2"/>
</dbReference>
<evidence type="ECO:0000256" key="2">
    <source>
        <dbReference type="SAM" id="Phobius"/>
    </source>
</evidence>
<dbReference type="Pfam" id="PF03168">
    <property type="entry name" value="LEA_2"/>
    <property type="match status" value="1"/>
</dbReference>
<evidence type="ECO:0000259" key="3">
    <source>
        <dbReference type="SMART" id="SM00769"/>
    </source>
</evidence>
<name>A0A4V1FXW5_9EURY</name>
<evidence type="ECO:0000313" key="4">
    <source>
        <dbReference type="EMBL" id="QCS41116.1"/>
    </source>
</evidence>
<dbReference type="GO" id="GO:0009269">
    <property type="term" value="P:response to desiccation"/>
    <property type="evidence" value="ECO:0007669"/>
    <property type="project" value="InterPro"/>
</dbReference>
<dbReference type="Gene3D" id="2.60.40.10">
    <property type="entry name" value="Immunoglobulins"/>
    <property type="match status" value="2"/>
</dbReference>
<dbReference type="SUPFAM" id="SSF117070">
    <property type="entry name" value="LEA14-like"/>
    <property type="match status" value="2"/>
</dbReference>
<keyword evidence="2" id="KW-0812">Transmembrane</keyword>
<dbReference type="Proteomes" id="UP000302218">
    <property type="component" value="Chromosome"/>
</dbReference>
<reference evidence="5" key="1">
    <citation type="submission" date="2019-05" db="EMBL/GenBank/DDBJ databases">
        <title>Genome sequence and methylation pattern of the halophilic Archaeon Natrinema versiforme BOL5-4.</title>
        <authorList>
            <person name="DasSarma P."/>
            <person name="Anton B.P."/>
            <person name="DasSarma S.L."/>
            <person name="Martinez F.L."/>
            <person name="Guzman D."/>
            <person name="Roberts R.J."/>
            <person name="DasSarma S."/>
        </authorList>
    </citation>
    <scope>NUCLEOTIDE SEQUENCE [LARGE SCALE GENOMIC DNA]</scope>
    <source>
        <strain evidence="5">BOL5-4</strain>
    </source>
</reference>